<evidence type="ECO:0000313" key="2">
    <source>
        <dbReference type="Proteomes" id="UP000663720"/>
    </source>
</evidence>
<name>A0A975GIB6_9BACT</name>
<dbReference type="KEGG" id="dli:dnl_45380"/>
<sequence>MSILFLYYFKIIKTNIFCKNTINPKIKKHLSLQTNFKKNKYA</sequence>
<dbReference type="AlphaFoldDB" id="A0A975GIB6"/>
<accession>A0A975GIB6</accession>
<gene>
    <name evidence="1" type="ORF">dnl_45380</name>
</gene>
<dbReference type="Proteomes" id="UP000663720">
    <property type="component" value="Chromosome"/>
</dbReference>
<evidence type="ECO:0000313" key="1">
    <source>
        <dbReference type="EMBL" id="QTA82169.1"/>
    </source>
</evidence>
<organism evidence="1 2">
    <name type="scientific">Desulfonema limicola</name>
    <dbReference type="NCBI Taxonomy" id="45656"/>
    <lineage>
        <taxon>Bacteria</taxon>
        <taxon>Pseudomonadati</taxon>
        <taxon>Thermodesulfobacteriota</taxon>
        <taxon>Desulfobacteria</taxon>
        <taxon>Desulfobacterales</taxon>
        <taxon>Desulfococcaceae</taxon>
        <taxon>Desulfonema</taxon>
    </lineage>
</organism>
<protein>
    <submittedName>
        <fullName evidence="1">Uncharacterized protein</fullName>
    </submittedName>
</protein>
<keyword evidence="2" id="KW-1185">Reference proteome</keyword>
<reference evidence="1" key="1">
    <citation type="journal article" date="2021" name="Microb. Physiol.">
        <title>Proteogenomic Insights into the Physiology of Marine, Sulfate-Reducing, Filamentous Desulfonema limicola and Desulfonema magnum.</title>
        <authorList>
            <person name="Schnaars V."/>
            <person name="Wohlbrand L."/>
            <person name="Scheve S."/>
            <person name="Hinrichs C."/>
            <person name="Reinhardt R."/>
            <person name="Rabus R."/>
        </authorList>
    </citation>
    <scope>NUCLEOTIDE SEQUENCE</scope>
    <source>
        <strain evidence="1">5ac10</strain>
    </source>
</reference>
<proteinExistence type="predicted"/>
<dbReference type="EMBL" id="CP061799">
    <property type="protein sequence ID" value="QTA82169.1"/>
    <property type="molecule type" value="Genomic_DNA"/>
</dbReference>